<dbReference type="GO" id="GO:0006438">
    <property type="term" value="P:valyl-tRNA aminoacylation"/>
    <property type="evidence" value="ECO:0007669"/>
    <property type="project" value="InterPro"/>
</dbReference>
<evidence type="ECO:0000256" key="5">
    <source>
        <dbReference type="ARBA" id="ARBA00022917"/>
    </source>
</evidence>
<dbReference type="GO" id="GO:0005524">
    <property type="term" value="F:ATP binding"/>
    <property type="evidence" value="ECO:0007669"/>
    <property type="project" value="UniProtKB-KW"/>
</dbReference>
<evidence type="ECO:0000256" key="2">
    <source>
        <dbReference type="ARBA" id="ARBA00022598"/>
    </source>
</evidence>
<proteinExistence type="predicted"/>
<dbReference type="InterPro" id="IPR002303">
    <property type="entry name" value="Valyl-tRNA_ligase"/>
</dbReference>
<gene>
    <name evidence="9" type="ORF">METZ01_LOCUS443731</name>
</gene>
<evidence type="ECO:0000313" key="9">
    <source>
        <dbReference type="EMBL" id="SVD90877.1"/>
    </source>
</evidence>
<dbReference type="GO" id="GO:0005829">
    <property type="term" value="C:cytosol"/>
    <property type="evidence" value="ECO:0007669"/>
    <property type="project" value="TreeGrafter"/>
</dbReference>
<dbReference type="SUPFAM" id="SSF52374">
    <property type="entry name" value="Nucleotidylyl transferase"/>
    <property type="match status" value="1"/>
</dbReference>
<dbReference type="PROSITE" id="PS00178">
    <property type="entry name" value="AA_TRNA_LIGASE_I"/>
    <property type="match status" value="1"/>
</dbReference>
<protein>
    <recommendedName>
        <fullName evidence="1">valine--tRNA ligase</fullName>
        <ecNumber evidence="1">6.1.1.9</ecNumber>
    </recommendedName>
    <alternativeName>
        <fullName evidence="7">Valyl-tRNA synthetase</fullName>
    </alternativeName>
</protein>
<name>A0A382Z5V3_9ZZZZ</name>
<feature type="domain" description="Aminoacyl-tRNA synthetase class Ia" evidence="8">
    <location>
        <begin position="22"/>
        <end position="165"/>
    </location>
</feature>
<dbReference type="PANTHER" id="PTHR11946">
    <property type="entry name" value="VALYL-TRNA SYNTHETASES"/>
    <property type="match status" value="1"/>
</dbReference>
<evidence type="ECO:0000259" key="8">
    <source>
        <dbReference type="Pfam" id="PF00133"/>
    </source>
</evidence>
<evidence type="ECO:0000256" key="1">
    <source>
        <dbReference type="ARBA" id="ARBA00013169"/>
    </source>
</evidence>
<dbReference type="InterPro" id="IPR001412">
    <property type="entry name" value="aa-tRNA-synth_I_CS"/>
</dbReference>
<dbReference type="EMBL" id="UINC01181266">
    <property type="protein sequence ID" value="SVD90877.1"/>
    <property type="molecule type" value="Genomic_DNA"/>
</dbReference>
<dbReference type="InterPro" id="IPR002300">
    <property type="entry name" value="aa-tRNA-synth_Ia"/>
</dbReference>
<accession>A0A382Z5V3</accession>
<keyword evidence="5" id="KW-0648">Protein biosynthesis</keyword>
<dbReference type="EC" id="6.1.1.9" evidence="1"/>
<dbReference type="AlphaFoldDB" id="A0A382Z5V3"/>
<keyword evidence="2" id="KW-0436">Ligase</keyword>
<sequence>MTSTPHKDMAKAYDPQVTEGRIYDLWMNGGYFTPKIDKTRRPFVIVMPPPNVTGELHLGHALMAALEDIMIRWHRMQGEPTLYLPGTDHAGIATQVVVERTIAKDGLTRHDIGREQFIDRVWSWVKQYGNTIDEQLKRLGASCDWSRKLFTLDDGPNKAVRTTFV</sequence>
<keyword evidence="4" id="KW-0067">ATP-binding</keyword>
<evidence type="ECO:0000256" key="7">
    <source>
        <dbReference type="ARBA" id="ARBA00029936"/>
    </source>
</evidence>
<evidence type="ECO:0000256" key="4">
    <source>
        <dbReference type="ARBA" id="ARBA00022840"/>
    </source>
</evidence>
<dbReference type="Gene3D" id="3.40.50.620">
    <property type="entry name" value="HUPs"/>
    <property type="match status" value="1"/>
</dbReference>
<evidence type="ECO:0000256" key="6">
    <source>
        <dbReference type="ARBA" id="ARBA00023146"/>
    </source>
</evidence>
<evidence type="ECO:0000256" key="3">
    <source>
        <dbReference type="ARBA" id="ARBA00022741"/>
    </source>
</evidence>
<keyword evidence="3" id="KW-0547">Nucleotide-binding</keyword>
<dbReference type="Pfam" id="PF00133">
    <property type="entry name" value="tRNA-synt_1"/>
    <property type="match status" value="1"/>
</dbReference>
<organism evidence="9">
    <name type="scientific">marine metagenome</name>
    <dbReference type="NCBI Taxonomy" id="408172"/>
    <lineage>
        <taxon>unclassified sequences</taxon>
        <taxon>metagenomes</taxon>
        <taxon>ecological metagenomes</taxon>
    </lineage>
</organism>
<reference evidence="9" key="1">
    <citation type="submission" date="2018-05" db="EMBL/GenBank/DDBJ databases">
        <authorList>
            <person name="Lanie J.A."/>
            <person name="Ng W.-L."/>
            <person name="Kazmierczak K.M."/>
            <person name="Andrzejewski T.M."/>
            <person name="Davidsen T.M."/>
            <person name="Wayne K.J."/>
            <person name="Tettelin H."/>
            <person name="Glass J.I."/>
            <person name="Rusch D."/>
            <person name="Podicherti R."/>
            <person name="Tsui H.-C.T."/>
            <person name="Winkler M.E."/>
        </authorList>
    </citation>
    <scope>NUCLEOTIDE SEQUENCE</scope>
</reference>
<dbReference type="PANTHER" id="PTHR11946:SF93">
    <property type="entry name" value="VALINE--TRNA LIGASE, CHLOROPLASTIC_MITOCHONDRIAL 2"/>
    <property type="match status" value="1"/>
</dbReference>
<keyword evidence="6" id="KW-0030">Aminoacyl-tRNA synthetase</keyword>
<feature type="non-terminal residue" evidence="9">
    <location>
        <position position="165"/>
    </location>
</feature>
<dbReference type="InterPro" id="IPR014729">
    <property type="entry name" value="Rossmann-like_a/b/a_fold"/>
</dbReference>
<dbReference type="GO" id="GO:0004832">
    <property type="term" value="F:valine-tRNA ligase activity"/>
    <property type="evidence" value="ECO:0007669"/>
    <property type="project" value="UniProtKB-EC"/>
</dbReference>